<proteinExistence type="predicted"/>
<feature type="domain" description="DUF4296" evidence="2">
    <location>
        <begin position="27"/>
        <end position="108"/>
    </location>
</feature>
<dbReference type="InterPro" id="IPR025381">
    <property type="entry name" value="DUF4296"/>
</dbReference>
<keyword evidence="4" id="KW-1185">Reference proteome</keyword>
<dbReference type="RefSeq" id="WP_148381380.1">
    <property type="nucleotide sequence ID" value="NZ_VSKN01000018.1"/>
</dbReference>
<evidence type="ECO:0000313" key="4">
    <source>
        <dbReference type="Proteomes" id="UP000323621"/>
    </source>
</evidence>
<name>A0ABY3M8G8_9FLAO</name>
<feature type="region of interest" description="Disordered" evidence="1">
    <location>
        <begin position="121"/>
        <end position="154"/>
    </location>
</feature>
<sequence>MKTHFFLCVLALFVLSGCYDVERPEKPTNLLSEDQMVAVISDMAILSSAKGVNKKRIEENGIVPDQYIYKRNNIDSLSFAASNVYYAFDIETYNRIYTRVKDTLNKKKEFFQAIQEREKEEKSNLDSLKRSKLKKDRSPVKDSLAVTKGFISPN</sequence>
<evidence type="ECO:0000313" key="3">
    <source>
        <dbReference type="EMBL" id="TYC10205.1"/>
    </source>
</evidence>
<dbReference type="EMBL" id="VSKN01000018">
    <property type="protein sequence ID" value="TYC10205.1"/>
    <property type="molecule type" value="Genomic_DNA"/>
</dbReference>
<comment type="caution">
    <text evidence="3">The sequence shown here is derived from an EMBL/GenBank/DDBJ whole genome shotgun (WGS) entry which is preliminary data.</text>
</comment>
<evidence type="ECO:0000259" key="2">
    <source>
        <dbReference type="Pfam" id="PF14129"/>
    </source>
</evidence>
<organism evidence="3 4">
    <name type="scientific">Bizionia gelidisalsuginis</name>
    <dbReference type="NCBI Taxonomy" id="291188"/>
    <lineage>
        <taxon>Bacteria</taxon>
        <taxon>Pseudomonadati</taxon>
        <taxon>Bacteroidota</taxon>
        <taxon>Flavobacteriia</taxon>
        <taxon>Flavobacteriales</taxon>
        <taxon>Flavobacteriaceae</taxon>
        <taxon>Bizionia</taxon>
    </lineage>
</organism>
<reference evidence="3 4" key="1">
    <citation type="submission" date="2019-08" db="EMBL/GenBank/DDBJ databases">
        <title>Genomes of Antarctic Bizionia species.</title>
        <authorList>
            <person name="Bowman J.P."/>
        </authorList>
    </citation>
    <scope>NUCLEOTIDE SEQUENCE [LARGE SCALE GENOMIC DNA]</scope>
    <source>
        <strain evidence="3 4">IC164</strain>
    </source>
</reference>
<dbReference type="Pfam" id="PF14129">
    <property type="entry name" value="DUF4296"/>
    <property type="match status" value="1"/>
</dbReference>
<dbReference type="PROSITE" id="PS51257">
    <property type="entry name" value="PROKAR_LIPOPROTEIN"/>
    <property type="match status" value="1"/>
</dbReference>
<dbReference type="Proteomes" id="UP000323621">
    <property type="component" value="Unassembled WGS sequence"/>
</dbReference>
<evidence type="ECO:0000256" key="1">
    <source>
        <dbReference type="SAM" id="MobiDB-lite"/>
    </source>
</evidence>
<protein>
    <submittedName>
        <fullName evidence="3">DUF4296 domain-containing protein</fullName>
    </submittedName>
</protein>
<accession>A0ABY3M8G8</accession>
<gene>
    <name evidence="3" type="ORF">ES677_12015</name>
</gene>